<evidence type="ECO:0000313" key="2">
    <source>
        <dbReference type="EMBL" id="VDP88411.1"/>
    </source>
</evidence>
<reference evidence="2 3" key="2">
    <citation type="submission" date="2018-11" db="EMBL/GenBank/DDBJ databases">
        <authorList>
            <consortium name="Pathogen Informatics"/>
        </authorList>
    </citation>
    <scope>NUCLEOTIDE SEQUENCE [LARGE SCALE GENOMIC DNA]</scope>
    <source>
        <strain evidence="2 3">Egypt</strain>
    </source>
</reference>
<keyword evidence="3" id="KW-1185">Reference proteome</keyword>
<organism evidence="4">
    <name type="scientific">Echinostoma caproni</name>
    <dbReference type="NCBI Taxonomy" id="27848"/>
    <lineage>
        <taxon>Eukaryota</taxon>
        <taxon>Metazoa</taxon>
        <taxon>Spiralia</taxon>
        <taxon>Lophotrochozoa</taxon>
        <taxon>Platyhelminthes</taxon>
        <taxon>Trematoda</taxon>
        <taxon>Digenea</taxon>
        <taxon>Plagiorchiida</taxon>
        <taxon>Echinostomata</taxon>
        <taxon>Echinostomatoidea</taxon>
        <taxon>Echinostomatidae</taxon>
        <taxon>Echinostoma</taxon>
    </lineage>
</organism>
<dbReference type="AlphaFoldDB" id="A0A183AWN8"/>
<evidence type="ECO:0000313" key="4">
    <source>
        <dbReference type="WBParaSite" id="ECPE_0001140801-mRNA-1"/>
    </source>
</evidence>
<gene>
    <name evidence="2" type="ORF">ECPE_LOCUS11373</name>
</gene>
<reference evidence="4" key="1">
    <citation type="submission" date="2016-06" db="UniProtKB">
        <authorList>
            <consortium name="WormBaseParasite"/>
        </authorList>
    </citation>
    <scope>IDENTIFICATION</scope>
</reference>
<accession>A0A183AWN8</accession>
<evidence type="ECO:0000313" key="3">
    <source>
        <dbReference type="Proteomes" id="UP000272942"/>
    </source>
</evidence>
<name>A0A183AWN8_9TREM</name>
<protein>
    <submittedName>
        <fullName evidence="4">K0146</fullName>
    </submittedName>
</protein>
<dbReference type="WBParaSite" id="ECPE_0001140801-mRNA-1">
    <property type="protein sequence ID" value="ECPE_0001140801-mRNA-1"/>
    <property type="gene ID" value="ECPE_0001140801"/>
</dbReference>
<proteinExistence type="predicted"/>
<sequence>MKQTIAEGSETEVEQSEVSRKSKPKTRLKLLRNYDFRLVSKFRHARRATVGGGARNARSMFVRAFRDTFGHMRGRKSRPVKPRHWRTRRTQLGSDSDQLNVGPSWPDRTVSMKPPELIVTMSREGSEQSDLEEEYNRDSERTICEVMTDDRGTGRDFLSSTGDEKEEEQKAVLLHGFSDSAAKPSTGSLRHDNNDSLFDCDFISVTRQTDADSSTSIPVSPVPQQPSVETNILSREYGSVASIGACCELNLTPTGTRRRSQHRKSISTEL</sequence>
<dbReference type="Proteomes" id="UP000272942">
    <property type="component" value="Unassembled WGS sequence"/>
</dbReference>
<feature type="region of interest" description="Disordered" evidence="1">
    <location>
        <begin position="1"/>
        <end position="24"/>
    </location>
</feature>
<dbReference type="OrthoDB" id="10513144at2759"/>
<evidence type="ECO:0000256" key="1">
    <source>
        <dbReference type="SAM" id="MobiDB-lite"/>
    </source>
</evidence>
<dbReference type="EMBL" id="UZAN01050720">
    <property type="protein sequence ID" value="VDP88411.1"/>
    <property type="molecule type" value="Genomic_DNA"/>
</dbReference>